<feature type="repeat" description="CXXCXGXG motif" evidence="12">
    <location>
        <begin position="156"/>
        <end position="163"/>
    </location>
</feature>
<feature type="binding site" evidence="12">
    <location>
        <position position="156"/>
    </location>
    <ligand>
        <name>Zn(2+)</name>
        <dbReference type="ChEBI" id="CHEBI:29105"/>
        <label>1</label>
    </ligand>
</feature>
<feature type="binding site" evidence="12">
    <location>
        <position position="173"/>
    </location>
    <ligand>
        <name>Zn(2+)</name>
        <dbReference type="ChEBI" id="CHEBI:29105"/>
        <label>2</label>
    </ligand>
</feature>
<keyword evidence="4 12" id="KW-0677">Repeat</keyword>
<comment type="domain">
    <text evidence="12">The J domain is necessary and sufficient to stimulate DnaK ATPase activity. Zinc center 1 plays an important role in the autonomous, DnaK-independent chaperone activity of DnaJ. Zinc center 2 is essential for interaction with DnaK and for DnaJ activity.</text>
</comment>
<dbReference type="GO" id="GO:0008270">
    <property type="term" value="F:zinc ion binding"/>
    <property type="evidence" value="ECO:0007669"/>
    <property type="project" value="UniProtKB-UniRule"/>
</dbReference>
<comment type="similarity">
    <text evidence="10 12">Belongs to the DnaJ family.</text>
</comment>
<dbReference type="PROSITE" id="PS00636">
    <property type="entry name" value="DNAJ_1"/>
    <property type="match status" value="1"/>
</dbReference>
<sequence>MAKDYYDVLGVNKNASQDEIKKAFRKKARQYHPDVNRDNPKEAEEKFKEANEAYEVLSDETKRSQYDQYGHEAFTQGGGAGAGGFGGFGGQGGFGGFGGQAGGFGDIFDMFFGGGGGQQARGPQKGDDLRHDVEISFEDAAFGRKMTIEIQRHEECNHCHGNGGEPGSKVETCSRCHGSGQETVVQNTPFGQMRSARTCSACHGSGKTIEKPCKVCHGSGETVARRKIEIKIPAGVDSGSRLRVANEGEPGIKGGPKGDLYVYIYVKPSREFERQGNEVVSEAKITFAQAAIGATIKVNTLDGKVELKIPEGTQTGTIFRLKGKGIPYLRNPSQRGDQHVRVTVATPKKLTEKQRELLVQFAKEGKEDVTILQESKSILEKIGDKVKDALSLD</sequence>
<dbReference type="NCBIfam" id="TIGR02349">
    <property type="entry name" value="DnaJ_bact"/>
    <property type="match status" value="1"/>
</dbReference>
<dbReference type="EMBL" id="UHIO01000001">
    <property type="protein sequence ID" value="SUP41066.1"/>
    <property type="molecule type" value="Genomic_DNA"/>
</dbReference>
<keyword evidence="5 12" id="KW-0863">Zinc-finger</keyword>
<evidence type="ECO:0000256" key="4">
    <source>
        <dbReference type="ARBA" id="ARBA00022737"/>
    </source>
</evidence>
<keyword evidence="7 12" id="KW-0346">Stress response</keyword>
<evidence type="ECO:0000256" key="10">
    <source>
        <dbReference type="ARBA" id="ARBA00061004"/>
    </source>
</evidence>
<evidence type="ECO:0000256" key="3">
    <source>
        <dbReference type="ARBA" id="ARBA00022723"/>
    </source>
</evidence>
<dbReference type="PANTHER" id="PTHR43096:SF48">
    <property type="entry name" value="CHAPERONE PROTEIN DNAJ"/>
    <property type="match status" value="1"/>
</dbReference>
<feature type="binding site" evidence="12">
    <location>
        <position position="213"/>
    </location>
    <ligand>
        <name>Zn(2+)</name>
        <dbReference type="ChEBI" id="CHEBI:29105"/>
        <label>1</label>
    </ligand>
</feature>
<dbReference type="RefSeq" id="WP_115309717.1">
    <property type="nucleotide sequence ID" value="NZ_UHIO01000001.1"/>
</dbReference>
<keyword evidence="6 12" id="KW-0862">Zinc</keyword>
<feature type="compositionally biased region" description="Basic and acidic residues" evidence="14">
    <location>
        <begin position="31"/>
        <end position="44"/>
    </location>
</feature>
<feature type="repeat" description="CXXCXGXG motif" evidence="12">
    <location>
        <begin position="213"/>
        <end position="220"/>
    </location>
</feature>
<dbReference type="GO" id="GO:0005524">
    <property type="term" value="F:ATP binding"/>
    <property type="evidence" value="ECO:0007669"/>
    <property type="project" value="InterPro"/>
</dbReference>
<evidence type="ECO:0000259" key="16">
    <source>
        <dbReference type="PROSITE" id="PS51188"/>
    </source>
</evidence>
<evidence type="ECO:0000313" key="18">
    <source>
        <dbReference type="Proteomes" id="UP000255367"/>
    </source>
</evidence>
<dbReference type="SUPFAM" id="SSF57938">
    <property type="entry name" value="DnaJ/Hsp40 cysteine-rich domain"/>
    <property type="match status" value="1"/>
</dbReference>
<dbReference type="GO" id="GO:0006260">
    <property type="term" value="P:DNA replication"/>
    <property type="evidence" value="ECO:0007669"/>
    <property type="project" value="UniProtKB-KW"/>
</dbReference>
<dbReference type="OrthoDB" id="9779889at2"/>
<dbReference type="FunFam" id="1.10.287.110:FF:000034">
    <property type="entry name" value="Chaperone protein DnaJ"/>
    <property type="match status" value="1"/>
</dbReference>
<dbReference type="GO" id="GO:0009408">
    <property type="term" value="P:response to heat"/>
    <property type="evidence" value="ECO:0007669"/>
    <property type="project" value="InterPro"/>
</dbReference>
<dbReference type="SMART" id="SM00271">
    <property type="entry name" value="DnaJ"/>
    <property type="match status" value="1"/>
</dbReference>
<dbReference type="PROSITE" id="PS51188">
    <property type="entry name" value="ZF_CR"/>
    <property type="match status" value="1"/>
</dbReference>
<feature type="binding site" evidence="12">
    <location>
        <position position="159"/>
    </location>
    <ligand>
        <name>Zn(2+)</name>
        <dbReference type="ChEBI" id="CHEBI:29105"/>
        <label>1</label>
    </ligand>
</feature>
<evidence type="ECO:0000256" key="1">
    <source>
        <dbReference type="ARBA" id="ARBA00022490"/>
    </source>
</evidence>
<dbReference type="FunFam" id="2.10.230.10:FF:000002">
    <property type="entry name" value="Molecular chaperone DnaJ"/>
    <property type="match status" value="1"/>
</dbReference>
<dbReference type="Gene3D" id="2.10.230.10">
    <property type="entry name" value="Heat shock protein DnaJ, cysteine-rich domain"/>
    <property type="match status" value="1"/>
</dbReference>
<feature type="zinc finger region" description="CR-type" evidence="13">
    <location>
        <begin position="143"/>
        <end position="225"/>
    </location>
</feature>
<dbReference type="PRINTS" id="PR00625">
    <property type="entry name" value="JDOMAIN"/>
</dbReference>
<dbReference type="GO" id="GO:0042026">
    <property type="term" value="P:protein refolding"/>
    <property type="evidence" value="ECO:0007669"/>
    <property type="project" value="TreeGrafter"/>
</dbReference>
<evidence type="ECO:0000256" key="2">
    <source>
        <dbReference type="ARBA" id="ARBA00022705"/>
    </source>
</evidence>
<dbReference type="Pfam" id="PF00226">
    <property type="entry name" value="DnaJ"/>
    <property type="match status" value="1"/>
</dbReference>
<reference evidence="17 18" key="1">
    <citation type="submission" date="2018-06" db="EMBL/GenBank/DDBJ databases">
        <authorList>
            <consortium name="Pathogen Informatics"/>
            <person name="Doyle S."/>
        </authorList>
    </citation>
    <scope>NUCLEOTIDE SEQUENCE [LARGE SCALE GENOMIC DNA]</scope>
    <source>
        <strain evidence="17 18">NCTC12020</strain>
    </source>
</reference>
<dbReference type="GO" id="GO:0031072">
    <property type="term" value="F:heat shock protein binding"/>
    <property type="evidence" value="ECO:0007669"/>
    <property type="project" value="InterPro"/>
</dbReference>
<dbReference type="PROSITE" id="PS50076">
    <property type="entry name" value="DNAJ_2"/>
    <property type="match status" value="1"/>
</dbReference>
<feature type="repeat" description="CXXCXGXG motif" evidence="12">
    <location>
        <begin position="199"/>
        <end position="206"/>
    </location>
</feature>
<feature type="domain" description="CR-type" evidence="16">
    <location>
        <begin position="143"/>
        <end position="225"/>
    </location>
</feature>
<dbReference type="Gene3D" id="1.10.287.110">
    <property type="entry name" value="DnaJ domain"/>
    <property type="match status" value="1"/>
</dbReference>
<dbReference type="InterPro" id="IPR012724">
    <property type="entry name" value="DnaJ"/>
</dbReference>
<evidence type="ECO:0000256" key="11">
    <source>
        <dbReference type="ARBA" id="ARBA00067609"/>
    </source>
</evidence>
<gene>
    <name evidence="12 17" type="primary">dnaJ</name>
    <name evidence="17" type="ORF">NCTC12020_00472</name>
</gene>
<evidence type="ECO:0000256" key="13">
    <source>
        <dbReference type="PROSITE-ProRule" id="PRU00546"/>
    </source>
</evidence>
<dbReference type="NCBIfam" id="NF008035">
    <property type="entry name" value="PRK10767.1"/>
    <property type="match status" value="1"/>
</dbReference>
<dbReference type="SUPFAM" id="SSF46565">
    <property type="entry name" value="Chaperone J-domain"/>
    <property type="match status" value="1"/>
</dbReference>
<dbReference type="HAMAP" id="MF_01152">
    <property type="entry name" value="DnaJ"/>
    <property type="match status" value="1"/>
</dbReference>
<dbReference type="GO" id="GO:0005737">
    <property type="term" value="C:cytoplasm"/>
    <property type="evidence" value="ECO:0007669"/>
    <property type="project" value="UniProtKB-SubCell"/>
</dbReference>
<dbReference type="SUPFAM" id="SSF49493">
    <property type="entry name" value="HSP40/DnaJ peptide-binding domain"/>
    <property type="match status" value="2"/>
</dbReference>
<feature type="domain" description="J" evidence="15">
    <location>
        <begin position="4"/>
        <end position="70"/>
    </location>
</feature>
<dbReference type="CDD" id="cd10719">
    <property type="entry name" value="DnaJ_zf"/>
    <property type="match status" value="1"/>
</dbReference>
<feature type="repeat" description="CXXCXGXG motif" evidence="12">
    <location>
        <begin position="173"/>
        <end position="180"/>
    </location>
</feature>
<dbReference type="Proteomes" id="UP000255367">
    <property type="component" value="Unassembled WGS sequence"/>
</dbReference>
<keyword evidence="18" id="KW-1185">Reference proteome</keyword>
<dbReference type="GO" id="GO:0051082">
    <property type="term" value="F:unfolded protein binding"/>
    <property type="evidence" value="ECO:0007669"/>
    <property type="project" value="UniProtKB-UniRule"/>
</dbReference>
<keyword evidence="1 12" id="KW-0963">Cytoplasm</keyword>
<keyword evidence="8 12" id="KW-0143">Chaperone</keyword>
<name>A0A380NJ82_9FIRM</name>
<proteinExistence type="inferred from homology"/>
<dbReference type="InterPro" id="IPR036869">
    <property type="entry name" value="J_dom_sf"/>
</dbReference>
<evidence type="ECO:0000313" key="17">
    <source>
        <dbReference type="EMBL" id="SUP41066.1"/>
    </source>
</evidence>
<dbReference type="InterPro" id="IPR002939">
    <property type="entry name" value="DnaJ_C"/>
</dbReference>
<dbReference type="Gene3D" id="2.60.260.20">
    <property type="entry name" value="Urease metallochaperone UreE, N-terminal domain"/>
    <property type="match status" value="2"/>
</dbReference>
<dbReference type="InterPro" id="IPR036410">
    <property type="entry name" value="HSP_DnaJ_Cys-rich_dom_sf"/>
</dbReference>
<keyword evidence="2 12" id="KW-0235">DNA replication</keyword>
<dbReference type="InterPro" id="IPR008971">
    <property type="entry name" value="HSP40/DnaJ_pept-bd"/>
</dbReference>
<dbReference type="CDD" id="cd10747">
    <property type="entry name" value="DnaJ_C"/>
    <property type="match status" value="1"/>
</dbReference>
<evidence type="ECO:0000256" key="8">
    <source>
        <dbReference type="ARBA" id="ARBA00023186"/>
    </source>
</evidence>
<dbReference type="InterPro" id="IPR001623">
    <property type="entry name" value="DnaJ_domain"/>
</dbReference>
<evidence type="ECO:0000256" key="5">
    <source>
        <dbReference type="ARBA" id="ARBA00022771"/>
    </source>
</evidence>
<dbReference type="AlphaFoldDB" id="A0A380NJ82"/>
<keyword evidence="3 12" id="KW-0479">Metal-binding</keyword>
<dbReference type="CDD" id="cd06257">
    <property type="entry name" value="DnaJ"/>
    <property type="match status" value="1"/>
</dbReference>
<evidence type="ECO:0000256" key="9">
    <source>
        <dbReference type="ARBA" id="ARBA00053423"/>
    </source>
</evidence>
<evidence type="ECO:0000259" key="15">
    <source>
        <dbReference type="PROSITE" id="PS50076"/>
    </source>
</evidence>
<protein>
    <recommendedName>
        <fullName evidence="11 12">Chaperone protein DnaJ</fullName>
    </recommendedName>
</protein>
<dbReference type="Pfam" id="PF00684">
    <property type="entry name" value="DnaJ_CXXCXGXG"/>
    <property type="match status" value="1"/>
</dbReference>
<evidence type="ECO:0000256" key="12">
    <source>
        <dbReference type="HAMAP-Rule" id="MF_01152"/>
    </source>
</evidence>
<evidence type="ECO:0000256" key="6">
    <source>
        <dbReference type="ARBA" id="ARBA00022833"/>
    </source>
</evidence>
<dbReference type="InterPro" id="IPR001305">
    <property type="entry name" value="HSP_DnaJ_Cys-rich_dom"/>
</dbReference>
<accession>A0A380NJ82</accession>
<organism evidence="17 18">
    <name type="scientific">Veillonella criceti</name>
    <dbReference type="NCBI Taxonomy" id="103891"/>
    <lineage>
        <taxon>Bacteria</taxon>
        <taxon>Bacillati</taxon>
        <taxon>Bacillota</taxon>
        <taxon>Negativicutes</taxon>
        <taxon>Veillonellales</taxon>
        <taxon>Veillonellaceae</taxon>
        <taxon>Veillonella</taxon>
    </lineage>
</organism>
<feature type="binding site" evidence="12">
    <location>
        <position position="176"/>
    </location>
    <ligand>
        <name>Zn(2+)</name>
        <dbReference type="ChEBI" id="CHEBI:29105"/>
        <label>2</label>
    </ligand>
</feature>
<comment type="function">
    <text evidence="9 12">Participates actively in the response to hyperosmotic and heat shock by preventing the aggregation of stress-denatured proteins and by disaggregating proteins, also in an autonomous, DnaK-independent fashion. Unfolded proteins bind initially to DnaJ; upon interaction with the DnaJ-bound protein, DnaK hydrolyzes its bound ATP, resulting in the formation of a stable complex. GrpE releases ADP from DnaK; ATP binding to DnaK triggers the release of the substrate protein, thus completing the reaction cycle. Several rounds of ATP-dependent interactions between DnaJ, DnaK and GrpE are required for fully efficient folding. Also involved, together with DnaK and GrpE, in the DNA replication of plasmids through activation of initiation proteins.</text>
</comment>
<dbReference type="PANTHER" id="PTHR43096">
    <property type="entry name" value="DNAJ HOMOLOG 1, MITOCHONDRIAL-RELATED"/>
    <property type="match status" value="1"/>
</dbReference>
<comment type="cofactor">
    <cofactor evidence="12">
        <name>Zn(2+)</name>
        <dbReference type="ChEBI" id="CHEBI:29105"/>
    </cofactor>
    <text evidence="12">Binds 2 Zn(2+) ions per monomer.</text>
</comment>
<comment type="subcellular location">
    <subcellularLocation>
        <location evidence="12">Cytoplasm</location>
    </subcellularLocation>
</comment>
<feature type="binding site" evidence="12">
    <location>
        <position position="202"/>
    </location>
    <ligand>
        <name>Zn(2+)</name>
        <dbReference type="ChEBI" id="CHEBI:29105"/>
        <label>2</label>
    </ligand>
</feature>
<evidence type="ECO:0000256" key="7">
    <source>
        <dbReference type="ARBA" id="ARBA00023016"/>
    </source>
</evidence>
<evidence type="ECO:0000256" key="14">
    <source>
        <dbReference type="SAM" id="MobiDB-lite"/>
    </source>
</evidence>
<dbReference type="Pfam" id="PF01556">
    <property type="entry name" value="DnaJ_C"/>
    <property type="match status" value="1"/>
</dbReference>
<feature type="binding site" evidence="12">
    <location>
        <position position="199"/>
    </location>
    <ligand>
        <name>Zn(2+)</name>
        <dbReference type="ChEBI" id="CHEBI:29105"/>
        <label>2</label>
    </ligand>
</feature>
<feature type="binding site" evidence="12">
    <location>
        <position position="216"/>
    </location>
    <ligand>
        <name>Zn(2+)</name>
        <dbReference type="ChEBI" id="CHEBI:29105"/>
        <label>1</label>
    </ligand>
</feature>
<dbReference type="FunFam" id="2.60.260.20:FF:000005">
    <property type="entry name" value="Chaperone protein dnaJ 1, mitochondrial"/>
    <property type="match status" value="1"/>
</dbReference>
<feature type="region of interest" description="Disordered" evidence="14">
    <location>
        <begin position="25"/>
        <end position="44"/>
    </location>
</feature>
<dbReference type="InterPro" id="IPR018253">
    <property type="entry name" value="DnaJ_domain_CS"/>
</dbReference>
<comment type="subunit">
    <text evidence="12">Homodimer.</text>
</comment>